<evidence type="ECO:0000313" key="1">
    <source>
        <dbReference type="EMBL" id="MDT6990473.1"/>
    </source>
</evidence>
<organism evidence="3 4">
    <name type="scientific">Lactiplantibacillus pentosus</name>
    <name type="common">Lactobacillus pentosus</name>
    <dbReference type="NCBI Taxonomy" id="1589"/>
    <lineage>
        <taxon>Bacteria</taxon>
        <taxon>Bacillati</taxon>
        <taxon>Bacillota</taxon>
        <taxon>Bacilli</taxon>
        <taxon>Lactobacillales</taxon>
        <taxon>Lactobacillaceae</taxon>
        <taxon>Lactiplantibacillus</taxon>
    </lineage>
</organism>
<dbReference type="EMBL" id="JAVLAQ010000001">
    <property type="protein sequence ID" value="MDT6990473.1"/>
    <property type="molecule type" value="Genomic_DNA"/>
</dbReference>
<dbReference type="GeneID" id="49392971"/>
<evidence type="ECO:0000313" key="3">
    <source>
        <dbReference type="EMBL" id="RMW57183.1"/>
    </source>
</evidence>
<dbReference type="AlphaFoldDB" id="A0A3M6KRQ4"/>
<name>A0A3M6KRQ4_LACPE</name>
<comment type="caution">
    <text evidence="3">The sequence shown here is derived from an EMBL/GenBank/DDBJ whole genome shotgun (WGS) entry which is preliminary data.</text>
</comment>
<dbReference type="EMBL" id="RDCL01000015">
    <property type="protein sequence ID" value="RMW57183.1"/>
    <property type="molecule type" value="Genomic_DNA"/>
</dbReference>
<reference evidence="3 4" key="1">
    <citation type="submission" date="2018-10" db="EMBL/GenBank/DDBJ databases">
        <title>Genome sequences of five Lactobacillus pentosus strains isolated from brines of traditionally fermented spanish-style green table olives and differences between them.</title>
        <authorList>
            <person name="Jimenez Diaz R."/>
        </authorList>
    </citation>
    <scope>NUCLEOTIDE SEQUENCE [LARGE SCALE GENOMIC DNA]</scope>
    <source>
        <strain evidence="3 4">IG8</strain>
    </source>
</reference>
<reference evidence="1" key="2">
    <citation type="submission" date="2023-08" db="EMBL/GenBank/DDBJ databases">
        <authorList>
            <person name="Page C.A."/>
            <person name="Perez-Diaz I.M."/>
        </authorList>
    </citation>
    <scope>NUCLEOTIDE SEQUENCE</scope>
    <source>
        <strain evidence="2">1.8.9</strain>
        <strain evidence="1">7.8.46</strain>
    </source>
</reference>
<evidence type="ECO:0000313" key="2">
    <source>
        <dbReference type="EMBL" id="MDT7040022.1"/>
    </source>
</evidence>
<sequence length="60" mass="6721">MDYNYQQAMIQMGIPISVYESEDFFKINRVMLAKPREERAQDPLAALRSAGLSIGGSIKA</sequence>
<dbReference type="RefSeq" id="WP_050339227.1">
    <property type="nucleotide sequence ID" value="NZ_BJZC01000017.1"/>
</dbReference>
<accession>A0A3M6KRQ4</accession>
<proteinExistence type="predicted"/>
<dbReference type="Proteomes" id="UP001267003">
    <property type="component" value="Unassembled WGS sequence"/>
</dbReference>
<gene>
    <name evidence="3" type="ORF">D6U17_01110</name>
    <name evidence="1" type="ORF">RI536_10270</name>
    <name evidence="2" type="ORF">RI555_13745</name>
</gene>
<dbReference type="EMBL" id="JAVLAO010000001">
    <property type="protein sequence ID" value="MDT7040022.1"/>
    <property type="molecule type" value="Genomic_DNA"/>
</dbReference>
<dbReference type="Proteomes" id="UP001263852">
    <property type="component" value="Unassembled WGS sequence"/>
</dbReference>
<evidence type="ECO:0000313" key="4">
    <source>
        <dbReference type="Proteomes" id="UP000281061"/>
    </source>
</evidence>
<dbReference type="Proteomes" id="UP000281061">
    <property type="component" value="Unassembled WGS sequence"/>
</dbReference>
<protein>
    <submittedName>
        <fullName evidence="3">Uncharacterized protein</fullName>
    </submittedName>
</protein>